<gene>
    <name evidence="3" type="ORF">CWE08_08495</name>
</gene>
<proteinExistence type="predicted"/>
<evidence type="ECO:0000256" key="1">
    <source>
        <dbReference type="SAM" id="MobiDB-lite"/>
    </source>
</evidence>
<feature type="transmembrane region" description="Helical" evidence="2">
    <location>
        <begin position="90"/>
        <end position="109"/>
    </location>
</feature>
<evidence type="ECO:0000313" key="3">
    <source>
        <dbReference type="EMBL" id="RUO19947.1"/>
    </source>
</evidence>
<name>A0A432VTZ7_9GAMM</name>
<keyword evidence="2" id="KW-1133">Transmembrane helix</keyword>
<feature type="compositionally biased region" description="Basic and acidic residues" evidence="1">
    <location>
        <begin position="164"/>
        <end position="185"/>
    </location>
</feature>
<protein>
    <submittedName>
        <fullName evidence="3">Uncharacterized protein</fullName>
    </submittedName>
</protein>
<keyword evidence="2" id="KW-0472">Membrane</keyword>
<feature type="transmembrane region" description="Helical" evidence="2">
    <location>
        <begin position="60"/>
        <end position="83"/>
    </location>
</feature>
<accession>A0A432VTZ7</accession>
<dbReference type="EMBL" id="PIPJ01000006">
    <property type="protein sequence ID" value="RUO19947.1"/>
    <property type="molecule type" value="Genomic_DNA"/>
</dbReference>
<sequence>MKHKSHWLSYILAFLPAVFVAGVLGSVIQTQFNILSISSIGPSLAYQERLAATWHDLLNFAPFFMIVVAVAFIVALPVAHIVVRIQRRQFTAWCAAACAISLWVAFLAADHFAPMPTLIAATRTNMGTFFMILSGLAGGFVYAVLSRIFRRRLIKKIRAQQRAAESKAEKKPATATNHKTESTSE</sequence>
<organism evidence="3 4">
    <name type="scientific">Aliidiomarina iranensis</name>
    <dbReference type="NCBI Taxonomy" id="1434071"/>
    <lineage>
        <taxon>Bacteria</taxon>
        <taxon>Pseudomonadati</taxon>
        <taxon>Pseudomonadota</taxon>
        <taxon>Gammaproteobacteria</taxon>
        <taxon>Alteromonadales</taxon>
        <taxon>Idiomarinaceae</taxon>
        <taxon>Aliidiomarina</taxon>
    </lineage>
</organism>
<dbReference type="InterPro" id="IPR036259">
    <property type="entry name" value="MFS_trans_sf"/>
</dbReference>
<feature type="transmembrane region" description="Helical" evidence="2">
    <location>
        <begin position="129"/>
        <end position="149"/>
    </location>
</feature>
<evidence type="ECO:0000313" key="4">
    <source>
        <dbReference type="Proteomes" id="UP000288395"/>
    </source>
</evidence>
<keyword evidence="2" id="KW-0812">Transmembrane</keyword>
<dbReference type="AlphaFoldDB" id="A0A432VTZ7"/>
<comment type="caution">
    <text evidence="3">The sequence shown here is derived from an EMBL/GenBank/DDBJ whole genome shotgun (WGS) entry which is preliminary data.</text>
</comment>
<feature type="transmembrane region" description="Helical" evidence="2">
    <location>
        <begin position="7"/>
        <end position="28"/>
    </location>
</feature>
<dbReference type="Proteomes" id="UP000288395">
    <property type="component" value="Unassembled WGS sequence"/>
</dbReference>
<reference evidence="4" key="1">
    <citation type="journal article" date="2018" name="Front. Microbiol.">
        <title>Genome-Based Analysis Reveals the Taxonomy and Diversity of the Family Idiomarinaceae.</title>
        <authorList>
            <person name="Liu Y."/>
            <person name="Lai Q."/>
            <person name="Shao Z."/>
        </authorList>
    </citation>
    <scope>NUCLEOTIDE SEQUENCE [LARGE SCALE GENOMIC DNA]</scope>
    <source>
        <strain evidence="4">GBPy7</strain>
    </source>
</reference>
<keyword evidence="4" id="KW-1185">Reference proteome</keyword>
<dbReference type="RefSeq" id="WP_126767498.1">
    <property type="nucleotide sequence ID" value="NZ_PIPJ01000006.1"/>
</dbReference>
<dbReference type="Gene3D" id="1.20.1250.20">
    <property type="entry name" value="MFS general substrate transporter like domains"/>
    <property type="match status" value="1"/>
</dbReference>
<feature type="region of interest" description="Disordered" evidence="1">
    <location>
        <begin position="161"/>
        <end position="185"/>
    </location>
</feature>
<evidence type="ECO:0000256" key="2">
    <source>
        <dbReference type="SAM" id="Phobius"/>
    </source>
</evidence>
<dbReference type="OrthoDB" id="7907428at2"/>